<gene>
    <name evidence="6" type="ORF">SAMN06265348_104154</name>
</gene>
<dbReference type="EMBL" id="FXTN01000004">
    <property type="protein sequence ID" value="SMO62373.1"/>
    <property type="molecule type" value="Genomic_DNA"/>
</dbReference>
<evidence type="ECO:0000256" key="5">
    <source>
        <dbReference type="ARBA" id="ARBA00023163"/>
    </source>
</evidence>
<evidence type="ECO:0000313" key="7">
    <source>
        <dbReference type="Proteomes" id="UP000320300"/>
    </source>
</evidence>
<dbReference type="Proteomes" id="UP000320300">
    <property type="component" value="Unassembled WGS sequence"/>
</dbReference>
<dbReference type="GO" id="GO:0003677">
    <property type="term" value="F:DNA binding"/>
    <property type="evidence" value="ECO:0007669"/>
    <property type="project" value="UniProtKB-KW"/>
</dbReference>
<dbReference type="GO" id="GO:0016987">
    <property type="term" value="F:sigma factor activity"/>
    <property type="evidence" value="ECO:0007669"/>
    <property type="project" value="UniProtKB-KW"/>
</dbReference>
<reference evidence="6 7" key="1">
    <citation type="submission" date="2017-05" db="EMBL/GenBank/DDBJ databases">
        <authorList>
            <person name="Varghese N."/>
            <person name="Submissions S."/>
        </authorList>
    </citation>
    <scope>NUCLEOTIDE SEQUENCE [LARGE SCALE GENOMIC DNA]</scope>
    <source>
        <strain evidence="6 7">DSM 19036</strain>
    </source>
</reference>
<evidence type="ECO:0000256" key="4">
    <source>
        <dbReference type="ARBA" id="ARBA00023125"/>
    </source>
</evidence>
<evidence type="ECO:0000256" key="3">
    <source>
        <dbReference type="ARBA" id="ARBA00023082"/>
    </source>
</evidence>
<keyword evidence="5" id="KW-0804">Transcription</keyword>
<dbReference type="PANTHER" id="PTHR43133:SF8">
    <property type="entry name" value="RNA POLYMERASE SIGMA FACTOR HI_1459-RELATED"/>
    <property type="match status" value="1"/>
</dbReference>
<keyword evidence="2" id="KW-0805">Transcription regulation</keyword>
<dbReference type="InterPro" id="IPR013325">
    <property type="entry name" value="RNA_pol_sigma_r2"/>
</dbReference>
<dbReference type="InterPro" id="IPR036388">
    <property type="entry name" value="WH-like_DNA-bd_sf"/>
</dbReference>
<accession>A0A521CSE4</accession>
<organism evidence="6 7">
    <name type="scientific">Pedobacter westerhofensis</name>
    <dbReference type="NCBI Taxonomy" id="425512"/>
    <lineage>
        <taxon>Bacteria</taxon>
        <taxon>Pseudomonadati</taxon>
        <taxon>Bacteroidota</taxon>
        <taxon>Sphingobacteriia</taxon>
        <taxon>Sphingobacteriales</taxon>
        <taxon>Sphingobacteriaceae</taxon>
        <taxon>Pedobacter</taxon>
    </lineage>
</organism>
<keyword evidence="7" id="KW-1185">Reference proteome</keyword>
<dbReference type="PANTHER" id="PTHR43133">
    <property type="entry name" value="RNA POLYMERASE ECF-TYPE SIGMA FACTO"/>
    <property type="match status" value="1"/>
</dbReference>
<dbReference type="Gene3D" id="1.10.1740.10">
    <property type="match status" value="1"/>
</dbReference>
<protein>
    <submittedName>
        <fullName evidence="6">RNA polymerase sigma-70 factor, ECF subfamily</fullName>
    </submittedName>
</protein>
<dbReference type="RefSeq" id="WP_142527860.1">
    <property type="nucleotide sequence ID" value="NZ_CBCSJO010000001.1"/>
</dbReference>
<dbReference type="GO" id="GO:0006352">
    <property type="term" value="P:DNA-templated transcription initiation"/>
    <property type="evidence" value="ECO:0007669"/>
    <property type="project" value="InterPro"/>
</dbReference>
<evidence type="ECO:0000256" key="1">
    <source>
        <dbReference type="ARBA" id="ARBA00010641"/>
    </source>
</evidence>
<dbReference type="Gene3D" id="1.10.10.10">
    <property type="entry name" value="Winged helix-like DNA-binding domain superfamily/Winged helix DNA-binding domain"/>
    <property type="match status" value="1"/>
</dbReference>
<dbReference type="NCBIfam" id="TIGR02937">
    <property type="entry name" value="sigma70-ECF"/>
    <property type="match status" value="1"/>
</dbReference>
<keyword evidence="4" id="KW-0238">DNA-binding</keyword>
<dbReference type="InterPro" id="IPR039425">
    <property type="entry name" value="RNA_pol_sigma-70-like"/>
</dbReference>
<dbReference type="AlphaFoldDB" id="A0A521CSE4"/>
<evidence type="ECO:0000313" key="6">
    <source>
        <dbReference type="EMBL" id="SMO62373.1"/>
    </source>
</evidence>
<dbReference type="SUPFAM" id="SSF88659">
    <property type="entry name" value="Sigma3 and sigma4 domains of RNA polymerase sigma factors"/>
    <property type="match status" value="1"/>
</dbReference>
<keyword evidence="3" id="KW-0731">Sigma factor</keyword>
<name>A0A521CSE4_9SPHI</name>
<dbReference type="OrthoDB" id="665482at2"/>
<evidence type="ECO:0000256" key="2">
    <source>
        <dbReference type="ARBA" id="ARBA00023015"/>
    </source>
</evidence>
<proteinExistence type="inferred from homology"/>
<dbReference type="InterPro" id="IPR013324">
    <property type="entry name" value="RNA_pol_sigma_r3/r4-like"/>
</dbReference>
<sequence length="195" mass="22520">MTTPIPDFNIIEGLKNGGPQRPAFERTLYQTFFYFIKQGVFKYGIDEEYAASCYSDTIISVIHNIVEGKFEGRSALKSYCYQIFSNKCVDHLRKETTNKRQVYQTTSIDSLVFELPDGARNVVQQIIAKEQWAGITQKLQELGDKCREILLYFEDGYSDKDIAGFMLYNSADVVKTSRLRCLEKLRKMMNIKQSL</sequence>
<comment type="similarity">
    <text evidence="1">Belongs to the sigma-70 factor family. ECF subfamily.</text>
</comment>
<dbReference type="SUPFAM" id="SSF88946">
    <property type="entry name" value="Sigma2 domain of RNA polymerase sigma factors"/>
    <property type="match status" value="1"/>
</dbReference>
<dbReference type="InterPro" id="IPR014284">
    <property type="entry name" value="RNA_pol_sigma-70_dom"/>
</dbReference>